<accession>A0A839NBR4</accession>
<keyword evidence="2" id="KW-1185">Reference proteome</keyword>
<comment type="caution">
    <text evidence="1">The sequence shown here is derived from an EMBL/GenBank/DDBJ whole genome shotgun (WGS) entry which is preliminary data.</text>
</comment>
<evidence type="ECO:0000313" key="2">
    <source>
        <dbReference type="Proteomes" id="UP000559182"/>
    </source>
</evidence>
<organism evidence="1 2">
    <name type="scientific">Flexivirga oryzae</name>
    <dbReference type="NCBI Taxonomy" id="1794944"/>
    <lineage>
        <taxon>Bacteria</taxon>
        <taxon>Bacillati</taxon>
        <taxon>Actinomycetota</taxon>
        <taxon>Actinomycetes</taxon>
        <taxon>Micrococcales</taxon>
        <taxon>Dermacoccaceae</taxon>
        <taxon>Flexivirga</taxon>
    </lineage>
</organism>
<gene>
    <name evidence="1" type="ORF">FHU39_002016</name>
</gene>
<proteinExistence type="predicted"/>
<reference evidence="1 2" key="1">
    <citation type="submission" date="2020-08" db="EMBL/GenBank/DDBJ databases">
        <title>Sequencing the genomes of 1000 actinobacteria strains.</title>
        <authorList>
            <person name="Klenk H.-P."/>
        </authorList>
    </citation>
    <scope>NUCLEOTIDE SEQUENCE [LARGE SCALE GENOMIC DNA]</scope>
    <source>
        <strain evidence="1 2">DSM 105369</strain>
    </source>
</reference>
<dbReference type="EMBL" id="JACHVQ010000001">
    <property type="protein sequence ID" value="MBB2892032.1"/>
    <property type="molecule type" value="Genomic_DNA"/>
</dbReference>
<evidence type="ECO:0000313" key="1">
    <source>
        <dbReference type="EMBL" id="MBB2892032.1"/>
    </source>
</evidence>
<protein>
    <submittedName>
        <fullName evidence="1">Uncharacterized protein</fullName>
    </submittedName>
</protein>
<name>A0A839NBR4_9MICO</name>
<sequence>MLALNAEQDTPGGYQRRHLVVAAGSMATARVKPVRKKRAPRVYAMMIWDYSRQRNSPREVRSTGPL</sequence>
<dbReference type="AlphaFoldDB" id="A0A839NBR4"/>
<dbReference type="Proteomes" id="UP000559182">
    <property type="component" value="Unassembled WGS sequence"/>
</dbReference>